<feature type="region of interest" description="Disordered" evidence="1">
    <location>
        <begin position="50"/>
        <end position="81"/>
    </location>
</feature>
<dbReference type="InterPro" id="IPR036291">
    <property type="entry name" value="NAD(P)-bd_dom_sf"/>
</dbReference>
<dbReference type="Proteomes" id="UP000217790">
    <property type="component" value="Unassembled WGS sequence"/>
</dbReference>
<dbReference type="OrthoDB" id="191139at2759"/>
<organism evidence="2 3">
    <name type="scientific">Armillaria gallica</name>
    <name type="common">Bulbous honey fungus</name>
    <name type="synonym">Armillaria bulbosa</name>
    <dbReference type="NCBI Taxonomy" id="47427"/>
    <lineage>
        <taxon>Eukaryota</taxon>
        <taxon>Fungi</taxon>
        <taxon>Dikarya</taxon>
        <taxon>Basidiomycota</taxon>
        <taxon>Agaricomycotina</taxon>
        <taxon>Agaricomycetes</taxon>
        <taxon>Agaricomycetidae</taxon>
        <taxon>Agaricales</taxon>
        <taxon>Marasmiineae</taxon>
        <taxon>Physalacriaceae</taxon>
        <taxon>Armillaria</taxon>
    </lineage>
</organism>
<evidence type="ECO:0000313" key="2">
    <source>
        <dbReference type="EMBL" id="PBK89346.1"/>
    </source>
</evidence>
<gene>
    <name evidence="2" type="ORF">ARMGADRAFT_1065193</name>
</gene>
<dbReference type="InParanoid" id="A0A2H3DPH3"/>
<protein>
    <submittedName>
        <fullName evidence="2">Uncharacterized protein</fullName>
    </submittedName>
</protein>
<evidence type="ECO:0000256" key="1">
    <source>
        <dbReference type="SAM" id="MobiDB-lite"/>
    </source>
</evidence>
<reference evidence="3" key="1">
    <citation type="journal article" date="2017" name="Nat. Ecol. Evol.">
        <title>Genome expansion and lineage-specific genetic innovations in the forest pathogenic fungi Armillaria.</title>
        <authorList>
            <person name="Sipos G."/>
            <person name="Prasanna A.N."/>
            <person name="Walter M.C."/>
            <person name="O'Connor E."/>
            <person name="Balint B."/>
            <person name="Krizsan K."/>
            <person name="Kiss B."/>
            <person name="Hess J."/>
            <person name="Varga T."/>
            <person name="Slot J."/>
            <person name="Riley R."/>
            <person name="Boka B."/>
            <person name="Rigling D."/>
            <person name="Barry K."/>
            <person name="Lee J."/>
            <person name="Mihaltcheva S."/>
            <person name="LaButti K."/>
            <person name="Lipzen A."/>
            <person name="Waldron R."/>
            <person name="Moloney N.M."/>
            <person name="Sperisen C."/>
            <person name="Kredics L."/>
            <person name="Vagvoelgyi C."/>
            <person name="Patrignani A."/>
            <person name="Fitzpatrick D."/>
            <person name="Nagy I."/>
            <person name="Doyle S."/>
            <person name="Anderson J.B."/>
            <person name="Grigoriev I.V."/>
            <person name="Gueldener U."/>
            <person name="Muensterkoetter M."/>
            <person name="Nagy L.G."/>
        </authorList>
    </citation>
    <scope>NUCLEOTIDE SEQUENCE [LARGE SCALE GENOMIC DNA]</scope>
    <source>
        <strain evidence="3">Ar21-2</strain>
    </source>
</reference>
<dbReference type="EMBL" id="KZ293669">
    <property type="protein sequence ID" value="PBK89346.1"/>
    <property type="molecule type" value="Genomic_DNA"/>
</dbReference>
<sequence>MATVMSLSGRVCLVTGAGTGMLDVLEEATESVTGIPGSVVPIQMDVADEESDKAWAKRSPSHSRLDRKDNSRKVSNQSSGPMCYAGKPLPNYALSSFFPSLWLRPLIATCTRHIKLVSTA</sequence>
<proteinExistence type="predicted"/>
<keyword evidence="3" id="KW-1185">Reference proteome</keyword>
<feature type="compositionally biased region" description="Basic and acidic residues" evidence="1">
    <location>
        <begin position="63"/>
        <end position="72"/>
    </location>
</feature>
<name>A0A2H3DPH3_ARMGA</name>
<dbReference type="AlphaFoldDB" id="A0A2H3DPH3"/>
<dbReference type="SUPFAM" id="SSF51735">
    <property type="entry name" value="NAD(P)-binding Rossmann-fold domains"/>
    <property type="match status" value="1"/>
</dbReference>
<accession>A0A2H3DPH3</accession>
<evidence type="ECO:0000313" key="3">
    <source>
        <dbReference type="Proteomes" id="UP000217790"/>
    </source>
</evidence>